<dbReference type="Pfam" id="PF00196">
    <property type="entry name" value="GerE"/>
    <property type="match status" value="1"/>
</dbReference>
<dbReference type="InterPro" id="IPR000792">
    <property type="entry name" value="Tscrpt_reg_LuxR_C"/>
</dbReference>
<keyword evidence="3" id="KW-1185">Reference proteome</keyword>
<dbReference type="PROSITE" id="PS50043">
    <property type="entry name" value="HTH_LUXR_2"/>
    <property type="match status" value="1"/>
</dbReference>
<dbReference type="Pfam" id="PF01978">
    <property type="entry name" value="TrmB"/>
    <property type="match status" value="1"/>
</dbReference>
<dbReference type="PRINTS" id="PR00038">
    <property type="entry name" value="HTHLUXR"/>
</dbReference>
<dbReference type="InterPro" id="IPR002831">
    <property type="entry name" value="Tscrpt_reg_TrmB_N"/>
</dbReference>
<dbReference type="RefSeq" id="WP_153461274.1">
    <property type="nucleotide sequence ID" value="NZ_WBOF01000001.1"/>
</dbReference>
<proteinExistence type="predicted"/>
<dbReference type="InterPro" id="IPR036388">
    <property type="entry name" value="WH-like_DNA-bd_sf"/>
</dbReference>
<dbReference type="OrthoDB" id="4266042at2"/>
<dbReference type="Proteomes" id="UP000450000">
    <property type="component" value="Unassembled WGS sequence"/>
</dbReference>
<gene>
    <name evidence="2" type="ORF">F7Q99_12375</name>
</gene>
<dbReference type="Gene3D" id="1.10.10.10">
    <property type="entry name" value="Winged helix-like DNA-binding domain superfamily/Winged helix DNA-binding domain"/>
    <property type="match status" value="2"/>
</dbReference>
<dbReference type="InterPro" id="IPR051797">
    <property type="entry name" value="TrmB-like"/>
</dbReference>
<dbReference type="PANTHER" id="PTHR34293:SF1">
    <property type="entry name" value="HTH-TYPE TRANSCRIPTIONAL REGULATOR TRMBL2"/>
    <property type="match status" value="1"/>
</dbReference>
<dbReference type="SUPFAM" id="SSF46894">
    <property type="entry name" value="C-terminal effector domain of the bipartite response regulators"/>
    <property type="match status" value="1"/>
</dbReference>
<dbReference type="GO" id="GO:0006355">
    <property type="term" value="P:regulation of DNA-templated transcription"/>
    <property type="evidence" value="ECO:0007669"/>
    <property type="project" value="InterPro"/>
</dbReference>
<dbReference type="InterPro" id="IPR036390">
    <property type="entry name" value="WH_DNA-bd_sf"/>
</dbReference>
<dbReference type="AlphaFoldDB" id="A0A6N7KR64"/>
<dbReference type="SUPFAM" id="SSF46785">
    <property type="entry name" value="Winged helix' DNA-binding domain"/>
    <property type="match status" value="1"/>
</dbReference>
<dbReference type="SMART" id="SM00421">
    <property type="entry name" value="HTH_LUXR"/>
    <property type="match status" value="1"/>
</dbReference>
<evidence type="ECO:0000313" key="2">
    <source>
        <dbReference type="EMBL" id="MQS13059.1"/>
    </source>
</evidence>
<dbReference type="CDD" id="cd06170">
    <property type="entry name" value="LuxR_C_like"/>
    <property type="match status" value="1"/>
</dbReference>
<accession>A0A6N7KR64</accession>
<dbReference type="GO" id="GO:0003677">
    <property type="term" value="F:DNA binding"/>
    <property type="evidence" value="ECO:0007669"/>
    <property type="project" value="InterPro"/>
</dbReference>
<comment type="caution">
    <text evidence="2">The sequence shown here is derived from an EMBL/GenBank/DDBJ whole genome shotgun (WGS) entry which is preliminary data.</text>
</comment>
<evidence type="ECO:0000313" key="3">
    <source>
        <dbReference type="Proteomes" id="UP000450000"/>
    </source>
</evidence>
<dbReference type="InterPro" id="IPR016032">
    <property type="entry name" value="Sig_transdc_resp-reg_C-effctor"/>
</dbReference>
<feature type="domain" description="HTH luxR-type" evidence="1">
    <location>
        <begin position="264"/>
        <end position="329"/>
    </location>
</feature>
<organism evidence="2 3">
    <name type="scientific">Streptomyces kaniharaensis</name>
    <dbReference type="NCBI Taxonomy" id="212423"/>
    <lineage>
        <taxon>Bacteria</taxon>
        <taxon>Bacillati</taxon>
        <taxon>Actinomycetota</taxon>
        <taxon>Actinomycetes</taxon>
        <taxon>Kitasatosporales</taxon>
        <taxon>Streptomycetaceae</taxon>
        <taxon>Streptomyces</taxon>
    </lineage>
</organism>
<name>A0A6N7KR64_9ACTN</name>
<protein>
    <submittedName>
        <fullName evidence="2">Helix-turn-helix transcriptional regulator</fullName>
    </submittedName>
</protein>
<dbReference type="PANTHER" id="PTHR34293">
    <property type="entry name" value="HTH-TYPE TRANSCRIPTIONAL REGULATOR TRMBL2"/>
    <property type="match status" value="1"/>
</dbReference>
<dbReference type="EMBL" id="WBOF01000001">
    <property type="protein sequence ID" value="MQS13059.1"/>
    <property type="molecule type" value="Genomic_DNA"/>
</dbReference>
<sequence length="331" mass="35390">MQDVLGLLGLDATVAAVYRAMLTDPGLGVAELSTELGVPESHVHGALDQLADSALLRPSRDTPGTFRVVSPELALEAALHRQEQELLRRQQELVSQRAAAARAVAEYAEHRPFPGSEGSLRLSGLDAIQAQLEVLARELSTECLSVMPGGAQSRASLDASRPLDEDALNRGVSLLTLYQSSVRNDQATFGYARWMTGLGGQVRTAPVLPPRLLVFDRKVAVVPIDPANTRLGALCTREPAIVANLVALFEQAWNTAVPLGADTAADPESGLGPVEKELLKLLAAGLTDETAARRLGVSLRTVRRQMAALMERLDASSRFEAGLKAARLGWL</sequence>
<reference evidence="2 3" key="1">
    <citation type="submission" date="2019-09" db="EMBL/GenBank/DDBJ databases">
        <title>Genome Sequences of Streptomyces kaniharaensis ATCC 21070.</title>
        <authorList>
            <person name="Zhu W."/>
            <person name="De Crecy-Lagard V."/>
            <person name="Richards N.G."/>
        </authorList>
    </citation>
    <scope>NUCLEOTIDE SEQUENCE [LARGE SCALE GENOMIC DNA]</scope>
    <source>
        <strain evidence="2 3">SF-557</strain>
    </source>
</reference>
<evidence type="ECO:0000259" key="1">
    <source>
        <dbReference type="PROSITE" id="PS50043"/>
    </source>
</evidence>